<dbReference type="SMART" id="SM00320">
    <property type="entry name" value="WD40"/>
    <property type="match status" value="5"/>
</dbReference>
<gene>
    <name evidence="6" type="primary">g4544</name>
    <name evidence="6" type="ORF">VP750_LOCUS3871</name>
</gene>
<dbReference type="Gene3D" id="1.25.10.10">
    <property type="entry name" value="Leucine-rich Repeat Variant"/>
    <property type="match status" value="1"/>
</dbReference>
<evidence type="ECO:0000256" key="4">
    <source>
        <dbReference type="SAM" id="MobiDB-lite"/>
    </source>
</evidence>
<comment type="caution">
    <text evidence="6">The sequence shown here is derived from an EMBL/GenBank/DDBJ whole genome shotgun (WGS) entry which is preliminary data.</text>
</comment>
<proteinExistence type="inferred from homology"/>
<dbReference type="PANTHER" id="PTHR12848">
    <property type="entry name" value="REGULATORY-ASSOCIATED PROTEIN OF MTOR"/>
    <property type="match status" value="1"/>
</dbReference>
<evidence type="ECO:0000259" key="5">
    <source>
        <dbReference type="SMART" id="SM01302"/>
    </source>
</evidence>
<evidence type="ECO:0000256" key="3">
    <source>
        <dbReference type="ARBA" id="ARBA00022737"/>
    </source>
</evidence>
<evidence type="ECO:0000313" key="6">
    <source>
        <dbReference type="EMBL" id="CAL5222212.1"/>
    </source>
</evidence>
<feature type="compositionally biased region" description="Polar residues" evidence="4">
    <location>
        <begin position="876"/>
        <end position="895"/>
    </location>
</feature>
<feature type="compositionally biased region" description="Low complexity" evidence="4">
    <location>
        <begin position="993"/>
        <end position="1006"/>
    </location>
</feature>
<feature type="region of interest" description="Disordered" evidence="4">
    <location>
        <begin position="1455"/>
        <end position="1475"/>
    </location>
</feature>
<accession>A0ABP1FXG3</accession>
<dbReference type="PANTHER" id="PTHR12848:SF16">
    <property type="entry name" value="REGULATORY-ASSOCIATED PROTEIN OF MTOR"/>
    <property type="match status" value="1"/>
</dbReference>
<reference evidence="6 7" key="1">
    <citation type="submission" date="2024-06" db="EMBL/GenBank/DDBJ databases">
        <authorList>
            <person name="Kraege A."/>
            <person name="Thomma B."/>
        </authorList>
    </citation>
    <scope>NUCLEOTIDE SEQUENCE [LARGE SCALE GENOMIC DNA]</scope>
</reference>
<organism evidence="6 7">
    <name type="scientific">Coccomyxa viridis</name>
    <dbReference type="NCBI Taxonomy" id="1274662"/>
    <lineage>
        <taxon>Eukaryota</taxon>
        <taxon>Viridiplantae</taxon>
        <taxon>Chlorophyta</taxon>
        <taxon>core chlorophytes</taxon>
        <taxon>Trebouxiophyceae</taxon>
        <taxon>Trebouxiophyceae incertae sedis</taxon>
        <taxon>Coccomyxaceae</taxon>
        <taxon>Coccomyxa</taxon>
    </lineage>
</organism>
<feature type="region of interest" description="Disordered" evidence="4">
    <location>
        <begin position="981"/>
        <end position="1006"/>
    </location>
</feature>
<keyword evidence="3" id="KW-0677">Repeat</keyword>
<dbReference type="InterPro" id="IPR036322">
    <property type="entry name" value="WD40_repeat_dom_sf"/>
</dbReference>
<feature type="compositionally biased region" description="Low complexity" evidence="4">
    <location>
        <begin position="773"/>
        <end position="789"/>
    </location>
</feature>
<feature type="region of interest" description="Disordered" evidence="4">
    <location>
        <begin position="763"/>
        <end position="851"/>
    </location>
</feature>
<dbReference type="InterPro" id="IPR029347">
    <property type="entry name" value="Raptor_N"/>
</dbReference>
<evidence type="ECO:0000313" key="7">
    <source>
        <dbReference type="Proteomes" id="UP001497392"/>
    </source>
</evidence>
<dbReference type="EMBL" id="CAXHTA020000006">
    <property type="protein sequence ID" value="CAL5222212.1"/>
    <property type="molecule type" value="Genomic_DNA"/>
</dbReference>
<dbReference type="InterPro" id="IPR015943">
    <property type="entry name" value="WD40/YVTN_repeat-like_dom_sf"/>
</dbReference>
<evidence type="ECO:0000256" key="2">
    <source>
        <dbReference type="ARBA" id="ARBA00022574"/>
    </source>
</evidence>
<feature type="region of interest" description="Disordered" evidence="4">
    <location>
        <begin position="1105"/>
        <end position="1125"/>
    </location>
</feature>
<name>A0ABP1FXG3_9CHLO</name>
<dbReference type="PRINTS" id="PR01547">
    <property type="entry name" value="YEAST176DUF"/>
</dbReference>
<comment type="similarity">
    <text evidence="1">Belongs to the WD repeat RAPTOR family.</text>
</comment>
<feature type="domain" description="Raptor N-terminal CASPase-like" evidence="5">
    <location>
        <begin position="45"/>
        <end position="248"/>
    </location>
</feature>
<dbReference type="Gene3D" id="2.130.10.10">
    <property type="entry name" value="YVTN repeat-like/Quinoprotein amine dehydrogenase"/>
    <property type="match status" value="2"/>
</dbReference>
<dbReference type="Proteomes" id="UP001497392">
    <property type="component" value="Unassembled WGS sequence"/>
</dbReference>
<dbReference type="Pfam" id="PF14538">
    <property type="entry name" value="Raptor_N"/>
    <property type="match status" value="2"/>
</dbReference>
<dbReference type="SMART" id="SM01302">
    <property type="entry name" value="Raptor_N"/>
    <property type="match status" value="1"/>
</dbReference>
<feature type="compositionally biased region" description="Low complexity" evidence="4">
    <location>
        <begin position="1013"/>
        <end position="1025"/>
    </location>
</feature>
<feature type="region of interest" description="Disordered" evidence="4">
    <location>
        <begin position="864"/>
        <end position="895"/>
    </location>
</feature>
<dbReference type="InterPro" id="IPR011989">
    <property type="entry name" value="ARM-like"/>
</dbReference>
<dbReference type="InterPro" id="IPR004083">
    <property type="entry name" value="Raptor"/>
</dbReference>
<evidence type="ECO:0000256" key="1">
    <source>
        <dbReference type="ARBA" id="ARBA00009257"/>
    </source>
</evidence>
<dbReference type="InterPro" id="IPR001680">
    <property type="entry name" value="WD40_rpt"/>
</dbReference>
<keyword evidence="7" id="KW-1185">Reference proteome</keyword>
<protein>
    <submittedName>
        <fullName evidence="6">G4544 protein</fullName>
    </submittedName>
</protein>
<sequence>MAHLVGVNKLIYTFFCEARHDAQGGGSLEGVPELGIVSKWRQKERLKTTAVALVLCLNIGVDPPDVIKISPCARLECWVDPLSMQPPKALETIGKNLQAQYERWQPRAKYKTHLDPTMDDVKKLAISCRRTAKNERVLFHYNGHGVQQPNERVLFHYNGHGVQQPVQRGAASRSLMLANSLRHNERVLFHYNGHGVPRPTANGEIWVFNKSYTQYIPMSVYDLQAWVGSPAIYAFDCSAAGLIINSFRAFAEQRTQEAEALGSGYMGSVGREGENLMKEVILLAACGAGEVLPQSPDLPADVFTACLTTPIKVALRWFCSRSLLKAEGLTKELIDRIPGKQTDRKTPLGELNWIFTAITDSIAWNMLPRSLFQRLFRQDLLVASLFRNFLLADRIMRAASCTPASFPRLPSTHQHPMWQAWDMAAEMCLLQLPALLSGEPDAQFLPSPFFAEQLTAFELWLAHGSSLKQPPEQLPIVLLSQVHRLRALVLLGRFLDMGSWAVDLALSVGIFPYVLKLLQTTASDLRTTLILIWTKILALDKSCQADLVKDGGHHYFISSLDVNEPGMSPDSRAQAAFVLAVICDGHKRGRLVCGEQGLLQKLLSLLSNMAGGATTQAVQGVSQAASSPLLVKWLCLCLGRLVEDQPELLSQVTGDALVLLSRLLHATHPEVRAAAVFALSICIQIGKPEIEWNSGNPGSADERARVEKEREIACYLLQAVYDASPLVRAEVAVGLARLAESHSVLFQDAVHDKMLNTSRVLKGDPAQPAQLHPAGASPPQAARSAPQEAGPGGRQLARLSSSHGASAAQPERQAGQKHDEPEAASARSLSGKGLAKPKSQANFASLASPGVRRMSSDTFEASIKVGPASRSPPSPTTQHLAASEAGSPQSMQSASNGTVYASADAARVGGGLYSHLLDAAITLATDPASVVASTGAQLLRVAGVELVESDFLPVSGSTPLPANASPSKVMSASYMRTSYSASGSSVGPTAEAASSGSGSSKWRSSWRSSASVGGRQLAASASTSPQSPPFQPQFMEACSRRQYTLKPVQANGHHASDPSVLLSRATAPASVGSRAASPAASLASASSMLTSGSTAQQQPPLPKIVKQQQENGMSASQSSEQSTGLPTSLVYRMSCEHFSRPLLEQQQMPGHTGKLHFASGSASDSVFGTHDPMRTANRVQERDEKCQACAAVGRNAKLKEQVTTIDFQARSVAALLHHPFRPILVGVDGRGTVKVYSHRHSAFVNSFHLADDKWPMSVVNMWQLNELQAGLLMVAAADGSVRVWRDYTYRGSQRLATAWQAVPLGTSSAAPAGDGAHSPSTYEWSEQLSDGTLLAVGGGAPSTVHLWNLQQEICIEQIPIEDRGPAALPKTVVKRLAVSRHHPLMVATTSAGSVLLYDLRAPRGAVAQLKPHSSPMVGMAVEPGGLKDQLVTAAADGELKFIDFRVLGEGNTAGSSGESAFAMRPPSNSGSGTSGTLGVWKTVSASPNSRNLSALVAHPNAPLLATGTASQVVKLWSALGEQLGVIRATTSLLDSRRPGPVNTLAFHPYQLSLASGGGDTIVNLYSVKTGIVPDRAMSVPLR</sequence>
<dbReference type="SUPFAM" id="SSF48371">
    <property type="entry name" value="ARM repeat"/>
    <property type="match status" value="1"/>
</dbReference>
<feature type="region of interest" description="Disordered" evidence="4">
    <location>
        <begin position="1013"/>
        <end position="1032"/>
    </location>
</feature>
<dbReference type="SUPFAM" id="SSF50978">
    <property type="entry name" value="WD40 repeat-like"/>
    <property type="match status" value="1"/>
</dbReference>
<dbReference type="InterPro" id="IPR016024">
    <property type="entry name" value="ARM-type_fold"/>
</dbReference>
<feature type="compositionally biased region" description="Polar residues" evidence="4">
    <location>
        <begin position="1106"/>
        <end position="1125"/>
    </location>
</feature>
<keyword evidence="2" id="KW-0853">WD repeat</keyword>